<accession>A0ABR6BFD1</accession>
<dbReference type="RefSeq" id="WP_148309771.1">
    <property type="nucleotide sequence ID" value="NZ_BAAABQ010000059.1"/>
</dbReference>
<keyword evidence="2" id="KW-1185">Reference proteome</keyword>
<reference evidence="1 2" key="1">
    <citation type="submission" date="2020-08" db="EMBL/GenBank/DDBJ databases">
        <title>Genomic Encyclopedia of Archaeal and Bacterial Type Strains, Phase II (KMG-II): from individual species to whole genera.</title>
        <authorList>
            <person name="Goeker M."/>
        </authorList>
    </citation>
    <scope>NUCLEOTIDE SEQUENCE [LARGE SCALE GENOMIC DNA]</scope>
    <source>
        <strain evidence="1 2">DSM 43850</strain>
    </source>
</reference>
<protein>
    <submittedName>
        <fullName evidence="1">Uncharacterized protein</fullName>
    </submittedName>
</protein>
<proteinExistence type="predicted"/>
<evidence type="ECO:0000313" key="2">
    <source>
        <dbReference type="Proteomes" id="UP000517916"/>
    </source>
</evidence>
<comment type="caution">
    <text evidence="1">The sequence shown here is derived from an EMBL/GenBank/DDBJ whole genome shotgun (WGS) entry which is preliminary data.</text>
</comment>
<name>A0ABR6BFD1_9PSEU</name>
<organism evidence="1 2">
    <name type="scientific">Kutzneria viridogrisea</name>
    <dbReference type="NCBI Taxonomy" id="47990"/>
    <lineage>
        <taxon>Bacteria</taxon>
        <taxon>Bacillati</taxon>
        <taxon>Actinomycetota</taxon>
        <taxon>Actinomycetes</taxon>
        <taxon>Pseudonocardiales</taxon>
        <taxon>Pseudonocardiaceae</taxon>
        <taxon>Kutzneria</taxon>
    </lineage>
</organism>
<dbReference type="EMBL" id="JACJID010000002">
    <property type="protein sequence ID" value="MBA8925589.1"/>
    <property type="molecule type" value="Genomic_DNA"/>
</dbReference>
<sequence>MTARSLIWTPVPTAQLQLRLHAEGDGPALLVPVESGTVLAPSPALRFHRVVALARACRRVGGHAVAVRWNERAATVHPVYDKIVYGWSWGGHAQVLALIDQTVARGPVSRAVLHGQFLVNRDKREDRSRHDLVTARFAESLGAAEDPVFQRVRDWQTGGPDELAALFETAGKSDVAKVVRLVQAGTADSWLAKLPEAGRKAVRTGPLATVLPVVPVTQGSVPPPGQG</sequence>
<evidence type="ECO:0000313" key="1">
    <source>
        <dbReference type="EMBL" id="MBA8925589.1"/>
    </source>
</evidence>
<gene>
    <name evidence="1" type="ORF">BC739_002788</name>
</gene>
<dbReference type="Proteomes" id="UP000517916">
    <property type="component" value="Unassembled WGS sequence"/>
</dbReference>